<proteinExistence type="inferred from homology"/>
<evidence type="ECO:0000256" key="4">
    <source>
        <dbReference type="ARBA" id="ARBA00022692"/>
    </source>
</evidence>
<dbReference type="STRING" id="136037.A0A067QJP0"/>
<keyword evidence="3" id="KW-0813">Transport</keyword>
<dbReference type="OMA" id="KIMTQHY"/>
<comment type="subcellular location">
    <subcellularLocation>
        <location evidence="1">Membrane</location>
        <topology evidence="1">Multi-pass membrane protein</topology>
    </subcellularLocation>
</comment>
<evidence type="ECO:0000256" key="2">
    <source>
        <dbReference type="ARBA" id="ARBA00010694"/>
    </source>
</evidence>
<comment type="similarity">
    <text evidence="2">Belongs to the nucleotide-sugar transporter family. SLC35B subfamily.</text>
</comment>
<dbReference type="GO" id="GO:0000139">
    <property type="term" value="C:Golgi membrane"/>
    <property type="evidence" value="ECO:0007669"/>
    <property type="project" value="TreeGrafter"/>
</dbReference>
<evidence type="ECO:0000313" key="10">
    <source>
        <dbReference type="Proteomes" id="UP000027135"/>
    </source>
</evidence>
<dbReference type="Proteomes" id="UP000027135">
    <property type="component" value="Unassembled WGS sequence"/>
</dbReference>
<dbReference type="OrthoDB" id="10035043at2759"/>
<name>A0A067QJP0_ZOONE</name>
<feature type="transmembrane region" description="Helical" evidence="8">
    <location>
        <begin position="47"/>
        <end position="69"/>
    </location>
</feature>
<evidence type="ECO:0000256" key="8">
    <source>
        <dbReference type="SAM" id="Phobius"/>
    </source>
</evidence>
<sequence>MHRTHEAIICLLVLGTVTVVYIITQILRSVVDLKGDTAILTSFEGSWLFRLCLNILGYATIFVPGFLIFKYVKKSNYLERTGPGCFPTAIRLCLAGPDPLISADGLQQATSQFSHAIQKPHSTMQEAILLVFCFLGLQLTYLTWGLLQEKIMTQEYVDSGGTKGHFTDSQFLVFVNRILAFVLSGLYIMFTRQPQHVAPLYKYVYCSFSNIMSSWCQYEALKYVSFPTQVLAKASKIIPVMIMGKIISRKKYEYYEYVTALLISVGMAFFMLGSADDHKGVAVTTFSGLILLASYMLFDSFTSNWQGELFSHYGMSSVQMMCGVNMFSCLFTTVSLAQQGGFLHSINFMAQFPKFVFDCLILSVCSAAGQLFIYYTIATFGPVVFVIIMTIRQGLAILLSCLIYQHHITAVGIVGVIVVFVSVFLRIYCNQRLRAIRKRAQAASSSKV</sequence>
<keyword evidence="10" id="KW-1185">Reference proteome</keyword>
<feature type="transmembrane region" description="Helical" evidence="8">
    <location>
        <begin position="411"/>
        <end position="429"/>
    </location>
</feature>
<dbReference type="PANTHER" id="PTHR10778:SF13">
    <property type="entry name" value="ADENOSINE 3'-PHOSPHO 5'-PHOSPHOSULFATE TRANSPORTER 1"/>
    <property type="match status" value="1"/>
</dbReference>
<feature type="transmembrane region" description="Helical" evidence="8">
    <location>
        <begin position="281"/>
        <end position="298"/>
    </location>
</feature>
<dbReference type="eggNOG" id="KOG1581">
    <property type="taxonomic scope" value="Eukaryota"/>
</dbReference>
<evidence type="ECO:0000256" key="7">
    <source>
        <dbReference type="ARBA" id="ARBA00039668"/>
    </source>
</evidence>
<feature type="transmembrane region" description="Helical" evidence="8">
    <location>
        <begin position="7"/>
        <end position="27"/>
    </location>
</feature>
<dbReference type="GO" id="GO:0005789">
    <property type="term" value="C:endoplasmic reticulum membrane"/>
    <property type="evidence" value="ECO:0007669"/>
    <property type="project" value="TreeGrafter"/>
</dbReference>
<evidence type="ECO:0000256" key="3">
    <source>
        <dbReference type="ARBA" id="ARBA00022448"/>
    </source>
</evidence>
<evidence type="ECO:0000256" key="5">
    <source>
        <dbReference type="ARBA" id="ARBA00022989"/>
    </source>
</evidence>
<dbReference type="PANTHER" id="PTHR10778">
    <property type="entry name" value="SOLUTE CARRIER FAMILY 35 MEMBER B"/>
    <property type="match status" value="1"/>
</dbReference>
<keyword evidence="6 8" id="KW-0472">Membrane</keyword>
<accession>A0A067QJP0</accession>
<dbReference type="AlphaFoldDB" id="A0A067QJP0"/>
<feature type="transmembrane region" description="Helical" evidence="8">
    <location>
        <begin position="254"/>
        <end position="275"/>
    </location>
</feature>
<gene>
    <name evidence="9" type="ORF">L798_01244</name>
</gene>
<feature type="transmembrane region" description="Helical" evidence="8">
    <location>
        <begin position="127"/>
        <end position="147"/>
    </location>
</feature>
<evidence type="ECO:0000256" key="6">
    <source>
        <dbReference type="ARBA" id="ARBA00023136"/>
    </source>
</evidence>
<keyword evidence="5 8" id="KW-1133">Transmembrane helix</keyword>
<protein>
    <recommendedName>
        <fullName evidence="7">Adenosine 3'-phospho 5'-phosphosulfate transporter 1</fullName>
    </recommendedName>
</protein>
<dbReference type="EMBL" id="KK853280">
    <property type="protein sequence ID" value="KDR09040.1"/>
    <property type="molecule type" value="Genomic_DNA"/>
</dbReference>
<feature type="transmembrane region" description="Helical" evidence="8">
    <location>
        <begin position="171"/>
        <end position="190"/>
    </location>
</feature>
<dbReference type="InParanoid" id="A0A067QJP0"/>
<dbReference type="InterPro" id="IPR013657">
    <property type="entry name" value="SCL35B1-4/HUT1"/>
</dbReference>
<evidence type="ECO:0000313" key="9">
    <source>
        <dbReference type="EMBL" id="KDR09040.1"/>
    </source>
</evidence>
<keyword evidence="4 8" id="KW-0812">Transmembrane</keyword>
<reference evidence="9 10" key="1">
    <citation type="journal article" date="2014" name="Nat. Commun.">
        <title>Molecular traces of alternative social organization in a termite genome.</title>
        <authorList>
            <person name="Terrapon N."/>
            <person name="Li C."/>
            <person name="Robertson H.M."/>
            <person name="Ji L."/>
            <person name="Meng X."/>
            <person name="Booth W."/>
            <person name="Chen Z."/>
            <person name="Childers C.P."/>
            <person name="Glastad K.M."/>
            <person name="Gokhale K."/>
            <person name="Gowin J."/>
            <person name="Gronenberg W."/>
            <person name="Hermansen R.A."/>
            <person name="Hu H."/>
            <person name="Hunt B.G."/>
            <person name="Huylmans A.K."/>
            <person name="Khalil S.M."/>
            <person name="Mitchell R.D."/>
            <person name="Munoz-Torres M.C."/>
            <person name="Mustard J.A."/>
            <person name="Pan H."/>
            <person name="Reese J.T."/>
            <person name="Scharf M.E."/>
            <person name="Sun F."/>
            <person name="Vogel H."/>
            <person name="Xiao J."/>
            <person name="Yang W."/>
            <person name="Yang Z."/>
            <person name="Yang Z."/>
            <person name="Zhou J."/>
            <person name="Zhu J."/>
            <person name="Brent C.S."/>
            <person name="Elsik C.G."/>
            <person name="Goodisman M.A."/>
            <person name="Liberles D.A."/>
            <person name="Roe R.M."/>
            <person name="Vargo E.L."/>
            <person name="Vilcinskas A."/>
            <person name="Wang J."/>
            <person name="Bornberg-Bauer E."/>
            <person name="Korb J."/>
            <person name="Zhang G."/>
            <person name="Liebig J."/>
        </authorList>
    </citation>
    <scope>NUCLEOTIDE SEQUENCE [LARGE SCALE GENOMIC DNA]</scope>
    <source>
        <tissue evidence="9">Whole organism</tissue>
    </source>
</reference>
<dbReference type="Pfam" id="PF08449">
    <property type="entry name" value="UAA"/>
    <property type="match status" value="1"/>
</dbReference>
<evidence type="ECO:0000256" key="1">
    <source>
        <dbReference type="ARBA" id="ARBA00004141"/>
    </source>
</evidence>
<dbReference type="GO" id="GO:0046964">
    <property type="term" value="F:3'-phosphoadenosine 5'-phosphosulfate transmembrane transporter activity"/>
    <property type="evidence" value="ECO:0007669"/>
    <property type="project" value="TreeGrafter"/>
</dbReference>
<organism evidence="9 10">
    <name type="scientific">Zootermopsis nevadensis</name>
    <name type="common">Dampwood termite</name>
    <dbReference type="NCBI Taxonomy" id="136037"/>
    <lineage>
        <taxon>Eukaryota</taxon>
        <taxon>Metazoa</taxon>
        <taxon>Ecdysozoa</taxon>
        <taxon>Arthropoda</taxon>
        <taxon>Hexapoda</taxon>
        <taxon>Insecta</taxon>
        <taxon>Pterygota</taxon>
        <taxon>Neoptera</taxon>
        <taxon>Polyneoptera</taxon>
        <taxon>Dictyoptera</taxon>
        <taxon>Blattodea</taxon>
        <taxon>Blattoidea</taxon>
        <taxon>Termitoidae</taxon>
        <taxon>Termopsidae</taxon>
        <taxon>Zootermopsis</taxon>
    </lineage>
</organism>
<dbReference type="FunCoup" id="A0A067QJP0">
    <property type="interactions" value="1022"/>
</dbReference>